<dbReference type="Proteomes" id="UP000712281">
    <property type="component" value="Unassembled WGS sequence"/>
</dbReference>
<dbReference type="FunFam" id="1.10.510.10:FF:000132">
    <property type="entry name" value="Serine/threonine-protein kinase SRK2A"/>
    <property type="match status" value="1"/>
</dbReference>
<accession>A0A8S9JI68</accession>
<dbReference type="EMBL" id="QGKW02001660">
    <property type="protein sequence ID" value="KAF2581107.1"/>
    <property type="molecule type" value="Genomic_DNA"/>
</dbReference>
<dbReference type="PROSITE" id="PS50011">
    <property type="entry name" value="PROTEIN_KINASE_DOM"/>
    <property type="match status" value="1"/>
</dbReference>
<evidence type="ECO:0000256" key="9">
    <source>
        <dbReference type="PROSITE-ProRule" id="PRU10141"/>
    </source>
</evidence>
<evidence type="ECO:0000259" key="12">
    <source>
        <dbReference type="PROSITE" id="PS50011"/>
    </source>
</evidence>
<dbReference type="InterPro" id="IPR017441">
    <property type="entry name" value="Protein_kinase_ATP_BS"/>
</dbReference>
<comment type="catalytic activity">
    <reaction evidence="7">
        <text>L-threonyl-[protein] + ATP = O-phospho-L-threonyl-[protein] + ADP + H(+)</text>
        <dbReference type="Rhea" id="RHEA:46608"/>
        <dbReference type="Rhea" id="RHEA-COMP:11060"/>
        <dbReference type="Rhea" id="RHEA-COMP:11605"/>
        <dbReference type="ChEBI" id="CHEBI:15378"/>
        <dbReference type="ChEBI" id="CHEBI:30013"/>
        <dbReference type="ChEBI" id="CHEBI:30616"/>
        <dbReference type="ChEBI" id="CHEBI:61977"/>
        <dbReference type="ChEBI" id="CHEBI:456216"/>
        <dbReference type="EC" id="2.7.11.1"/>
    </reaction>
</comment>
<evidence type="ECO:0000256" key="8">
    <source>
        <dbReference type="ARBA" id="ARBA00048679"/>
    </source>
</evidence>
<evidence type="ECO:0000256" key="3">
    <source>
        <dbReference type="ARBA" id="ARBA00022679"/>
    </source>
</evidence>
<dbReference type="InterPro" id="IPR008271">
    <property type="entry name" value="Ser/Thr_kinase_AS"/>
</dbReference>
<evidence type="ECO:0000256" key="7">
    <source>
        <dbReference type="ARBA" id="ARBA00047899"/>
    </source>
</evidence>
<dbReference type="Pfam" id="PF00069">
    <property type="entry name" value="Pkinase"/>
    <property type="match status" value="1"/>
</dbReference>
<dbReference type="PROSITE" id="PS00108">
    <property type="entry name" value="PROTEIN_KINASE_ST"/>
    <property type="match status" value="1"/>
</dbReference>
<dbReference type="GO" id="GO:0006970">
    <property type="term" value="P:response to osmotic stress"/>
    <property type="evidence" value="ECO:0007669"/>
    <property type="project" value="UniProtKB-ARBA"/>
</dbReference>
<evidence type="ECO:0000256" key="5">
    <source>
        <dbReference type="ARBA" id="ARBA00022777"/>
    </source>
</evidence>
<keyword evidence="4 9" id="KW-0547">Nucleotide-binding</keyword>
<evidence type="ECO:0000256" key="11">
    <source>
        <dbReference type="SAM" id="MobiDB-lite"/>
    </source>
</evidence>
<evidence type="ECO:0000313" key="13">
    <source>
        <dbReference type="EMBL" id="KAF2581107.1"/>
    </source>
</evidence>
<keyword evidence="3" id="KW-0808">Transferase</keyword>
<comment type="catalytic activity">
    <reaction evidence="8">
        <text>L-seryl-[protein] + ATP = O-phospho-L-seryl-[protein] + ADP + H(+)</text>
        <dbReference type="Rhea" id="RHEA:17989"/>
        <dbReference type="Rhea" id="RHEA-COMP:9863"/>
        <dbReference type="Rhea" id="RHEA-COMP:11604"/>
        <dbReference type="ChEBI" id="CHEBI:15378"/>
        <dbReference type="ChEBI" id="CHEBI:29999"/>
        <dbReference type="ChEBI" id="CHEBI:30616"/>
        <dbReference type="ChEBI" id="CHEBI:83421"/>
        <dbReference type="ChEBI" id="CHEBI:456216"/>
        <dbReference type="EC" id="2.7.11.1"/>
    </reaction>
</comment>
<dbReference type="PANTHER" id="PTHR24343:SF559">
    <property type="entry name" value="SERINE_THREONINE-PROTEIN KINASE SRK2H"/>
    <property type="match status" value="1"/>
</dbReference>
<keyword evidence="5" id="KW-0418">Kinase</keyword>
<feature type="compositionally biased region" description="Acidic residues" evidence="11">
    <location>
        <begin position="248"/>
        <end position="267"/>
    </location>
</feature>
<comment type="similarity">
    <text evidence="10">Belongs to the protein kinase superfamily.</text>
</comment>
<feature type="domain" description="Protein kinase" evidence="12">
    <location>
        <begin position="1"/>
        <end position="195"/>
    </location>
</feature>
<name>A0A8S9JI68_BRACR</name>
<keyword evidence="2 10" id="KW-0723">Serine/threonine-protein kinase</keyword>
<dbReference type="EC" id="2.7.11.1" evidence="1"/>
<dbReference type="SMART" id="SM00220">
    <property type="entry name" value="S_TKc"/>
    <property type="match status" value="1"/>
</dbReference>
<dbReference type="PANTHER" id="PTHR24343">
    <property type="entry name" value="SERINE/THREONINE KINASE"/>
    <property type="match status" value="1"/>
</dbReference>
<evidence type="ECO:0000256" key="4">
    <source>
        <dbReference type="ARBA" id="ARBA00022741"/>
    </source>
</evidence>
<evidence type="ECO:0000256" key="1">
    <source>
        <dbReference type="ARBA" id="ARBA00012513"/>
    </source>
</evidence>
<protein>
    <recommendedName>
        <fullName evidence="1">non-specific serine/threonine protein kinase</fullName>
        <ecNumber evidence="1">2.7.11.1</ecNumber>
    </recommendedName>
</protein>
<evidence type="ECO:0000256" key="2">
    <source>
        <dbReference type="ARBA" id="ARBA00022527"/>
    </source>
</evidence>
<feature type="binding site" evidence="9">
    <location>
        <position position="27"/>
    </location>
    <ligand>
        <name>ATP</name>
        <dbReference type="ChEBI" id="CHEBI:30616"/>
    </ligand>
</feature>
<dbReference type="Gene3D" id="1.10.510.10">
    <property type="entry name" value="Transferase(Phosphotransferase) domain 1"/>
    <property type="match status" value="1"/>
</dbReference>
<proteinExistence type="inferred from homology"/>
<feature type="compositionally biased region" description="Basic and acidic residues" evidence="11">
    <location>
        <begin position="268"/>
        <end position="284"/>
    </location>
</feature>
<keyword evidence="6 9" id="KW-0067">ATP-binding</keyword>
<dbReference type="GO" id="GO:0004674">
    <property type="term" value="F:protein serine/threonine kinase activity"/>
    <property type="evidence" value="ECO:0007669"/>
    <property type="project" value="UniProtKB-KW"/>
</dbReference>
<gene>
    <name evidence="13" type="ORF">F2Q68_00004026</name>
</gene>
<evidence type="ECO:0000256" key="10">
    <source>
        <dbReference type="RuleBase" id="RU000304"/>
    </source>
</evidence>
<dbReference type="SUPFAM" id="SSF56112">
    <property type="entry name" value="Protein kinase-like (PK-like)"/>
    <property type="match status" value="1"/>
</dbReference>
<comment type="caution">
    <text evidence="13">The sequence shown here is derived from an EMBL/GenBank/DDBJ whole genome shotgun (WGS) entry which is preliminary data.</text>
</comment>
<dbReference type="PROSITE" id="PS00107">
    <property type="entry name" value="PROTEIN_KINASE_ATP"/>
    <property type="match status" value="1"/>
</dbReference>
<dbReference type="AlphaFoldDB" id="A0A8S9JI68"/>
<feature type="region of interest" description="Disordered" evidence="11">
    <location>
        <begin position="232"/>
        <end position="284"/>
    </location>
</feature>
<sequence length="284" mass="32548">VKDLGAGNFGVARLLRHKETKELVAMKYIERGRKARYFFQQLICGVDYCHSLQICHRDLKLENTLLDGSPAPLLKICDFGYSKSSLLHSRPKSTVGTPAYIAPEVLSRREYDGKNADVWSCGVTLYVMLVGGYPFEDPDDPRNFRKTIQRIMAVQYKIPDYVHISQECKHLLSRIFVTNPAKRITLKEIKKHPWFLKNLPKELTDSAQAAYYKRDNPSFSLQSVEDIMKIVGEARNPAPSSSAVKGFDEDDEDEVEEEEEEEEEEDEYEKHVKEAHKSQESSKA</sequence>
<reference evidence="13" key="1">
    <citation type="submission" date="2019-12" db="EMBL/GenBank/DDBJ databases">
        <title>Genome sequencing and annotation of Brassica cretica.</title>
        <authorList>
            <person name="Studholme D.J."/>
            <person name="Sarris P.F."/>
        </authorList>
    </citation>
    <scope>NUCLEOTIDE SEQUENCE</scope>
    <source>
        <strain evidence="13">PFS-001/15</strain>
        <tissue evidence="13">Leaf</tissue>
    </source>
</reference>
<dbReference type="Gene3D" id="3.30.200.20">
    <property type="entry name" value="Phosphorylase Kinase, domain 1"/>
    <property type="match status" value="1"/>
</dbReference>
<dbReference type="InterPro" id="IPR011009">
    <property type="entry name" value="Kinase-like_dom_sf"/>
</dbReference>
<feature type="non-terminal residue" evidence="13">
    <location>
        <position position="1"/>
    </location>
</feature>
<evidence type="ECO:0000256" key="6">
    <source>
        <dbReference type="ARBA" id="ARBA00022840"/>
    </source>
</evidence>
<dbReference type="InterPro" id="IPR000719">
    <property type="entry name" value="Prot_kinase_dom"/>
</dbReference>
<evidence type="ECO:0000313" key="14">
    <source>
        <dbReference type="Proteomes" id="UP000712281"/>
    </source>
</evidence>
<dbReference type="GO" id="GO:0005524">
    <property type="term" value="F:ATP binding"/>
    <property type="evidence" value="ECO:0007669"/>
    <property type="project" value="UniProtKB-UniRule"/>
</dbReference>
<organism evidence="13 14">
    <name type="scientific">Brassica cretica</name>
    <name type="common">Mustard</name>
    <dbReference type="NCBI Taxonomy" id="69181"/>
    <lineage>
        <taxon>Eukaryota</taxon>
        <taxon>Viridiplantae</taxon>
        <taxon>Streptophyta</taxon>
        <taxon>Embryophyta</taxon>
        <taxon>Tracheophyta</taxon>
        <taxon>Spermatophyta</taxon>
        <taxon>Magnoliopsida</taxon>
        <taxon>eudicotyledons</taxon>
        <taxon>Gunneridae</taxon>
        <taxon>Pentapetalae</taxon>
        <taxon>rosids</taxon>
        <taxon>malvids</taxon>
        <taxon>Brassicales</taxon>
        <taxon>Brassicaceae</taxon>
        <taxon>Brassiceae</taxon>
        <taxon>Brassica</taxon>
    </lineage>
</organism>